<name>A0ABQ6LGF7_9RHOB</name>
<evidence type="ECO:0000256" key="3">
    <source>
        <dbReference type="ARBA" id="ARBA00022752"/>
    </source>
</evidence>
<evidence type="ECO:0000313" key="6">
    <source>
        <dbReference type="Proteomes" id="UP001239909"/>
    </source>
</evidence>
<organism evidence="5 6">
    <name type="scientific">Paralimibaculum aggregatum</name>
    <dbReference type="NCBI Taxonomy" id="3036245"/>
    <lineage>
        <taxon>Bacteria</taxon>
        <taxon>Pseudomonadati</taxon>
        <taxon>Pseudomonadota</taxon>
        <taxon>Alphaproteobacteria</taxon>
        <taxon>Rhodobacterales</taxon>
        <taxon>Paracoccaceae</taxon>
        <taxon>Paralimibaculum</taxon>
    </lineage>
</organism>
<reference evidence="5 6" key="1">
    <citation type="submission" date="2023-04" db="EMBL/GenBank/DDBJ databases">
        <title>Marinoamorphus aggregata gen. nov., sp. Nov., isolate from tissue of brittle star Ophioplocus japonicus.</title>
        <authorList>
            <person name="Kawano K."/>
            <person name="Sawayama S."/>
            <person name="Nakagawa S."/>
        </authorList>
    </citation>
    <scope>NUCLEOTIDE SEQUENCE [LARGE SCALE GENOMIC DNA]</scope>
    <source>
        <strain evidence="5 6">NKW23</strain>
    </source>
</reference>
<dbReference type="InterPro" id="IPR010123">
    <property type="entry name" value="PHA_synth_III_E"/>
</dbReference>
<evidence type="ECO:0000256" key="4">
    <source>
        <dbReference type="SAM" id="MobiDB-lite"/>
    </source>
</evidence>
<proteinExistence type="predicted"/>
<dbReference type="Proteomes" id="UP001239909">
    <property type="component" value="Unassembled WGS sequence"/>
</dbReference>
<accession>A0ABQ6LGF7</accession>
<comment type="pathway">
    <text evidence="1">Biopolymer metabolism; poly-(R)-3-hydroxybutanoate biosynthesis.</text>
</comment>
<feature type="region of interest" description="Disordered" evidence="4">
    <location>
        <begin position="1"/>
        <end position="31"/>
    </location>
</feature>
<keyword evidence="3" id="KW-0583">PHB biosynthesis</keyword>
<dbReference type="Pfam" id="PF09712">
    <property type="entry name" value="PHA_synth_III_E"/>
    <property type="match status" value="1"/>
</dbReference>
<dbReference type="EMBL" id="BSYI01000007">
    <property type="protein sequence ID" value="GMG82077.1"/>
    <property type="molecule type" value="Genomic_DNA"/>
</dbReference>
<feature type="compositionally biased region" description="Gly residues" evidence="4">
    <location>
        <begin position="19"/>
        <end position="31"/>
    </location>
</feature>
<evidence type="ECO:0000256" key="1">
    <source>
        <dbReference type="ARBA" id="ARBA00004683"/>
    </source>
</evidence>
<evidence type="ECO:0000256" key="2">
    <source>
        <dbReference type="ARBA" id="ARBA00019066"/>
    </source>
</evidence>
<keyword evidence="6" id="KW-1185">Reference proteome</keyword>
<comment type="caution">
    <text evidence="5">The sequence shown here is derived from an EMBL/GenBank/DDBJ whole genome shotgun (WGS) entry which is preliminary data.</text>
</comment>
<dbReference type="RefSeq" id="WP_285670822.1">
    <property type="nucleotide sequence ID" value="NZ_BSYI01000007.1"/>
</dbReference>
<evidence type="ECO:0000313" key="5">
    <source>
        <dbReference type="EMBL" id="GMG82077.1"/>
    </source>
</evidence>
<sequence length="258" mass="27541">MPGAAHGGDDFRGQARGRAGPGAGAGAGAGEGPGADIFRSWVEAHRALLESGGLAGPVWRQAELLFEAWGRFAENFAEAHAARHGGPGASPFDPAGWLRPEGGGGMSDFMRWLEGPELADLWGEPRAALKGTREWLAWLAADGQMKAVLGEAWIAAFRRFVEGLAGEGGPPGWDAMVARWLAIAEEETARAYRSPAYLAAQRDLIAAETALRAGLRARIETVAELVGLPTRAELDDLHETLHGLRREMRRMKAGRGHP</sequence>
<protein>
    <recommendedName>
        <fullName evidence="2">Poly(3-hydroxyalkanoate) polymerase subunit PhaE</fullName>
    </recommendedName>
</protein>
<gene>
    <name evidence="5" type="ORF">LNKW23_12900</name>
</gene>